<feature type="compositionally biased region" description="Low complexity" evidence="2">
    <location>
        <begin position="445"/>
        <end position="459"/>
    </location>
</feature>
<evidence type="ECO:0000256" key="2">
    <source>
        <dbReference type="SAM" id="MobiDB-lite"/>
    </source>
</evidence>
<dbReference type="Pfam" id="PF01399">
    <property type="entry name" value="PCI"/>
    <property type="match status" value="1"/>
</dbReference>
<dbReference type="GeneID" id="91095805"/>
<dbReference type="GO" id="GO:0002183">
    <property type="term" value="P:cytoplasmic translational initiation"/>
    <property type="evidence" value="ECO:0007669"/>
    <property type="project" value="TreeGrafter"/>
</dbReference>
<feature type="domain" description="PCI" evidence="3">
    <location>
        <begin position="301"/>
        <end position="397"/>
    </location>
</feature>
<gene>
    <name evidence="4" type="ORF">L201_005135</name>
</gene>
<dbReference type="PANTHER" id="PTHR15350">
    <property type="entry name" value="COP9 SIGNALOSOME COMPLEX SUBUNIT 7/DENDRITIC CELL PROTEIN GA17"/>
    <property type="match status" value="1"/>
</dbReference>
<dbReference type="RefSeq" id="XP_066076965.1">
    <property type="nucleotide sequence ID" value="XM_066220868.1"/>
</dbReference>
<name>A0AAX4JY73_9TREE</name>
<dbReference type="AlphaFoldDB" id="A0AAX4JY73"/>
<evidence type="ECO:0000313" key="4">
    <source>
        <dbReference type="EMBL" id="WWC90202.1"/>
    </source>
</evidence>
<evidence type="ECO:0000313" key="5">
    <source>
        <dbReference type="Proteomes" id="UP001355207"/>
    </source>
</evidence>
<dbReference type="PANTHER" id="PTHR15350:SF2">
    <property type="entry name" value="EUKARYOTIC TRANSLATION INITIATION FACTOR 3 SUBUNIT M"/>
    <property type="match status" value="1"/>
</dbReference>
<reference evidence="4 5" key="1">
    <citation type="submission" date="2024-01" db="EMBL/GenBank/DDBJ databases">
        <title>Comparative genomics of Cryptococcus and Kwoniella reveals pathogenesis evolution and contrasting modes of karyotype evolution via chromosome fusion or intercentromeric recombination.</title>
        <authorList>
            <person name="Coelho M.A."/>
            <person name="David-Palma M."/>
            <person name="Shea T."/>
            <person name="Bowers K."/>
            <person name="McGinley-Smith S."/>
            <person name="Mohammad A.W."/>
            <person name="Gnirke A."/>
            <person name="Yurkov A.M."/>
            <person name="Nowrousian M."/>
            <person name="Sun S."/>
            <person name="Cuomo C.A."/>
            <person name="Heitman J."/>
        </authorList>
    </citation>
    <scope>NUCLEOTIDE SEQUENCE [LARGE SCALE GENOMIC DNA]</scope>
    <source>
        <strain evidence="4 5">CBS 6074</strain>
    </source>
</reference>
<feature type="compositionally biased region" description="Polar residues" evidence="2">
    <location>
        <begin position="414"/>
        <end position="433"/>
    </location>
</feature>
<protein>
    <recommendedName>
        <fullName evidence="3">PCI domain-containing protein</fullName>
    </recommendedName>
</protein>
<feature type="region of interest" description="Disordered" evidence="2">
    <location>
        <begin position="411"/>
        <end position="469"/>
    </location>
</feature>
<dbReference type="SMART" id="SM00088">
    <property type="entry name" value="PINT"/>
    <property type="match status" value="1"/>
</dbReference>
<dbReference type="Proteomes" id="UP001355207">
    <property type="component" value="Chromosome 6"/>
</dbReference>
<evidence type="ECO:0000259" key="3">
    <source>
        <dbReference type="SMART" id="SM00088"/>
    </source>
</evidence>
<dbReference type="EMBL" id="CP144103">
    <property type="protein sequence ID" value="WWC90202.1"/>
    <property type="molecule type" value="Genomic_DNA"/>
</dbReference>
<comment type="similarity">
    <text evidence="1">Belongs to the CSN7/EIF3M family. CSN7 subfamily.</text>
</comment>
<accession>A0AAX4JY73</accession>
<dbReference type="InterPro" id="IPR045237">
    <property type="entry name" value="COPS7/eIF3m"/>
</dbReference>
<keyword evidence="5" id="KW-1185">Reference proteome</keyword>
<dbReference type="InterPro" id="IPR000717">
    <property type="entry name" value="PCI_dom"/>
</dbReference>
<feature type="compositionally biased region" description="Basic and acidic residues" evidence="2">
    <location>
        <begin position="434"/>
        <end position="444"/>
    </location>
</feature>
<sequence>MADCIPIAPELPFRQQVIELASHLARSLPNADQSSYRDFVGTYEGQVKENEEISDEQKKEIVTSLVGKVGELKGALDGLKEADVESSHLLLQYTLATTFDPSSEEYSTSVKNVVEAVKKGGEASGKQSRVDVASRILNNTYNHLPISSALRPFVLISLLSLLSTSSDLSVLPLSSSTLKSSLKQWSISSSEKVDFLTKASDLYTSYGDLNKSLEILLIALTESIDQRIIEKSILINLSIQSKFELDDILKIQGVRENLDSKSKSLIGLFESPDEVGGQVQKSQQWAKENASWIESAGIPGFTADSVVRKLRLIALHSLAAKSETRQLEYAPIAQALSIDESDVEAWVIDAVRSKLISARISQPLSLIKIQSISSLSSSTNKFGGEEWKLLEKRLNEWKKSVNEARQVVDEAQKLSEQPISSNQNQQRRGGNTTQKRDNNNRQKDQQQQQHQQQDGQQQQTSTEEVAATA</sequence>
<evidence type="ECO:0000256" key="1">
    <source>
        <dbReference type="ARBA" id="ARBA00008482"/>
    </source>
</evidence>
<proteinExistence type="inferred from homology"/>
<dbReference type="GO" id="GO:0005852">
    <property type="term" value="C:eukaryotic translation initiation factor 3 complex"/>
    <property type="evidence" value="ECO:0007669"/>
    <property type="project" value="TreeGrafter"/>
</dbReference>
<organism evidence="4 5">
    <name type="scientific">Kwoniella dendrophila CBS 6074</name>
    <dbReference type="NCBI Taxonomy" id="1295534"/>
    <lineage>
        <taxon>Eukaryota</taxon>
        <taxon>Fungi</taxon>
        <taxon>Dikarya</taxon>
        <taxon>Basidiomycota</taxon>
        <taxon>Agaricomycotina</taxon>
        <taxon>Tremellomycetes</taxon>
        <taxon>Tremellales</taxon>
        <taxon>Cryptococcaceae</taxon>
        <taxon>Kwoniella</taxon>
    </lineage>
</organism>